<feature type="transmembrane region" description="Helical" evidence="10">
    <location>
        <begin position="75"/>
        <end position="96"/>
    </location>
</feature>
<feature type="transmembrane region" description="Helical" evidence="10">
    <location>
        <begin position="442"/>
        <end position="463"/>
    </location>
</feature>
<keyword evidence="5 10" id="KW-0812">Transmembrane</keyword>
<comment type="similarity">
    <text evidence="9">Belongs to the binding-protein-dependent transport system permease family. LivHM subfamily.</text>
</comment>
<evidence type="ECO:0000256" key="1">
    <source>
        <dbReference type="ARBA" id="ARBA00004651"/>
    </source>
</evidence>
<comment type="subcellular location">
    <subcellularLocation>
        <location evidence="1">Cell membrane</location>
        <topology evidence="1">Multi-pass membrane protein</topology>
    </subcellularLocation>
</comment>
<feature type="transmembrane region" description="Helical" evidence="10">
    <location>
        <begin position="185"/>
        <end position="203"/>
    </location>
</feature>
<feature type="transmembrane region" description="Helical" evidence="10">
    <location>
        <begin position="309"/>
        <end position="333"/>
    </location>
</feature>
<keyword evidence="4" id="KW-0997">Cell inner membrane</keyword>
<dbReference type="Pfam" id="PF02653">
    <property type="entry name" value="BPD_transp_2"/>
    <property type="match status" value="1"/>
</dbReference>
<keyword evidence="7 10" id="KW-1133">Transmembrane helix</keyword>
<dbReference type="EMBL" id="CP128399">
    <property type="protein sequence ID" value="WJW67006.1"/>
    <property type="molecule type" value="Genomic_DNA"/>
</dbReference>
<feature type="transmembrane region" description="Helical" evidence="10">
    <location>
        <begin position="146"/>
        <end position="173"/>
    </location>
</feature>
<gene>
    <name evidence="11" type="ORF">OZ401_000254</name>
</gene>
<evidence type="ECO:0000256" key="2">
    <source>
        <dbReference type="ARBA" id="ARBA00022448"/>
    </source>
</evidence>
<evidence type="ECO:0000256" key="4">
    <source>
        <dbReference type="ARBA" id="ARBA00022519"/>
    </source>
</evidence>
<dbReference type="Proteomes" id="UP001431572">
    <property type="component" value="Chromosome 1"/>
</dbReference>
<reference evidence="11" key="1">
    <citation type="journal article" date="2024" name="Nature">
        <title>Anoxygenic phototroph of the Chloroflexota uses a type I reaction centre.</title>
        <authorList>
            <person name="Tsuji J.M."/>
            <person name="Shaw N.A."/>
            <person name="Nagashima S."/>
            <person name="Venkiteswaran J.J."/>
            <person name="Schiff S.L."/>
            <person name="Watanabe T."/>
            <person name="Fukui M."/>
            <person name="Hanada S."/>
            <person name="Tank M."/>
            <person name="Neufeld J.D."/>
        </authorList>
    </citation>
    <scope>NUCLEOTIDE SEQUENCE</scope>
    <source>
        <strain evidence="11">L227-S17</strain>
    </source>
</reference>
<feature type="transmembrane region" description="Helical" evidence="10">
    <location>
        <begin position="37"/>
        <end position="55"/>
    </location>
</feature>
<dbReference type="InterPro" id="IPR001851">
    <property type="entry name" value="ABC_transp_permease"/>
</dbReference>
<keyword evidence="3" id="KW-1003">Cell membrane</keyword>
<dbReference type="PANTHER" id="PTHR11795:SF371">
    <property type="entry name" value="HIGH-AFFINITY BRANCHED-CHAIN AMINO ACID TRANSPORT SYSTEM PERMEASE PROTEIN LIVH"/>
    <property type="match status" value="1"/>
</dbReference>
<evidence type="ECO:0000256" key="6">
    <source>
        <dbReference type="ARBA" id="ARBA00022970"/>
    </source>
</evidence>
<keyword evidence="2" id="KW-0813">Transport</keyword>
<feature type="transmembrane region" description="Helical" evidence="10">
    <location>
        <begin position="117"/>
        <end position="134"/>
    </location>
</feature>
<dbReference type="RefSeq" id="WP_341468901.1">
    <property type="nucleotide sequence ID" value="NZ_CP128399.1"/>
</dbReference>
<dbReference type="InterPro" id="IPR052157">
    <property type="entry name" value="BCAA_transport_permease"/>
</dbReference>
<evidence type="ECO:0000256" key="7">
    <source>
        <dbReference type="ARBA" id="ARBA00022989"/>
    </source>
</evidence>
<feature type="transmembrane region" description="Helical" evidence="10">
    <location>
        <begin position="254"/>
        <end position="274"/>
    </location>
</feature>
<keyword evidence="6" id="KW-0029">Amino-acid transport</keyword>
<evidence type="ECO:0000256" key="8">
    <source>
        <dbReference type="ARBA" id="ARBA00023136"/>
    </source>
</evidence>
<dbReference type="CDD" id="cd06582">
    <property type="entry name" value="TM_PBP1_LivH_like"/>
    <property type="match status" value="1"/>
</dbReference>
<dbReference type="PANTHER" id="PTHR11795">
    <property type="entry name" value="BRANCHED-CHAIN AMINO ACID TRANSPORT SYSTEM PERMEASE PROTEIN LIVH"/>
    <property type="match status" value="1"/>
</dbReference>
<keyword evidence="12" id="KW-1185">Reference proteome</keyword>
<protein>
    <submittedName>
        <fullName evidence="11">Branched-chain amino acid ABC transporter permease</fullName>
    </submittedName>
</protein>
<evidence type="ECO:0000313" key="12">
    <source>
        <dbReference type="Proteomes" id="UP001431572"/>
    </source>
</evidence>
<feature type="transmembrane region" description="Helical" evidence="10">
    <location>
        <begin position="401"/>
        <end position="430"/>
    </location>
</feature>
<organism evidence="11 12">
    <name type="scientific">Candidatus Chlorohelix allophototropha</name>
    <dbReference type="NCBI Taxonomy" id="3003348"/>
    <lineage>
        <taxon>Bacteria</taxon>
        <taxon>Bacillati</taxon>
        <taxon>Chloroflexota</taxon>
        <taxon>Chloroflexia</taxon>
        <taxon>Candidatus Chloroheliales</taxon>
        <taxon>Candidatus Chloroheliaceae</taxon>
        <taxon>Candidatus Chlorohelix</taxon>
    </lineage>
</organism>
<evidence type="ECO:0000256" key="9">
    <source>
        <dbReference type="ARBA" id="ARBA00037998"/>
    </source>
</evidence>
<feature type="transmembrane region" description="Helical" evidence="10">
    <location>
        <begin position="6"/>
        <end position="25"/>
    </location>
</feature>
<evidence type="ECO:0000313" key="11">
    <source>
        <dbReference type="EMBL" id="WJW67006.1"/>
    </source>
</evidence>
<evidence type="ECO:0000256" key="5">
    <source>
        <dbReference type="ARBA" id="ARBA00022692"/>
    </source>
</evidence>
<evidence type="ECO:0000256" key="10">
    <source>
        <dbReference type="SAM" id="Phobius"/>
    </source>
</evidence>
<evidence type="ECO:0000256" key="3">
    <source>
        <dbReference type="ARBA" id="ARBA00022475"/>
    </source>
</evidence>
<accession>A0ABY9B1T9</accession>
<feature type="transmembrane region" description="Helical" evidence="10">
    <location>
        <begin position="215"/>
        <end position="238"/>
    </location>
</feature>
<keyword evidence="8 10" id="KW-0472">Membrane</keyword>
<name>A0ABY9B1T9_9CHLR</name>
<proteinExistence type="inferred from homology"/>
<sequence>MEIIVKLLLLLLWAGSGAYGAHLLVKKGYNARWLRTAAFYALPVITVLYFIFNAIQDNSTPWPANLPGSLLNVALTVLLMGVSPAILIAAYILPVYDKSDPVRAAVLRETISQKQGWLVFGGIVLISLILPLIAEQLFKEAPRYDSVISVIINGLLSGSLFALVALGYTLVYGIIELINFAHGDVFMMGSLVGYAVLTTLLGAKEGRPVSASTSVFFVIFAVLLAIIIAMVVCGLLNYSINRIAYKRLRNAPRLAPLITAIGVSFILQNIALYLNSSTPKSYPLLFPNSSRVSNVDLISDIIGRNDTLITFPVTAILVLVGAGVLLLGLRYLINSTRTGKAMRAVAQNREAAALMGISIEGTISFAFLLGGALAGAAGVIYGIYQVQGTVRYDLGFVNGLFAFTAAVLGGIGNVNGAVLGGLFIGLIYSISQSSVFQLTFNYLNLSVWAAVSVFVILVLVMVFRPTGILGDNVQEKV</sequence>
<feature type="transmembrane region" description="Helical" evidence="10">
    <location>
        <begin position="354"/>
        <end position="381"/>
    </location>
</feature>